<organism evidence="1 2">
    <name type="scientific">Jimgerdemannia flammicorona</name>
    <dbReference type="NCBI Taxonomy" id="994334"/>
    <lineage>
        <taxon>Eukaryota</taxon>
        <taxon>Fungi</taxon>
        <taxon>Fungi incertae sedis</taxon>
        <taxon>Mucoromycota</taxon>
        <taxon>Mucoromycotina</taxon>
        <taxon>Endogonomycetes</taxon>
        <taxon>Endogonales</taxon>
        <taxon>Endogonaceae</taxon>
        <taxon>Jimgerdemannia</taxon>
    </lineage>
</organism>
<reference evidence="1 2" key="1">
    <citation type="journal article" date="2018" name="New Phytol.">
        <title>Phylogenomics of Endogonaceae and evolution of mycorrhizas within Mucoromycota.</title>
        <authorList>
            <person name="Chang Y."/>
            <person name="Desiro A."/>
            <person name="Na H."/>
            <person name="Sandor L."/>
            <person name="Lipzen A."/>
            <person name="Clum A."/>
            <person name="Barry K."/>
            <person name="Grigoriev I.V."/>
            <person name="Martin F.M."/>
            <person name="Stajich J.E."/>
            <person name="Smith M.E."/>
            <person name="Bonito G."/>
            <person name="Spatafora J.W."/>
        </authorList>
    </citation>
    <scope>NUCLEOTIDE SEQUENCE [LARGE SCALE GENOMIC DNA]</scope>
    <source>
        <strain evidence="1 2">GMNB39</strain>
    </source>
</reference>
<evidence type="ECO:0000313" key="1">
    <source>
        <dbReference type="EMBL" id="RUP47287.1"/>
    </source>
</evidence>
<keyword evidence="2" id="KW-1185">Reference proteome</keyword>
<dbReference type="CDD" id="cd06097">
    <property type="entry name" value="Aspergillopepsin_like"/>
    <property type="match status" value="1"/>
</dbReference>
<dbReference type="Pfam" id="PF00026">
    <property type="entry name" value="Asp"/>
    <property type="match status" value="1"/>
</dbReference>
<dbReference type="InterPro" id="IPR033121">
    <property type="entry name" value="PEPTIDASE_A1"/>
</dbReference>
<accession>A0A433D8T2</accession>
<dbReference type="SUPFAM" id="SSF50630">
    <property type="entry name" value="Acid proteases"/>
    <property type="match status" value="1"/>
</dbReference>
<dbReference type="GO" id="GO:0006508">
    <property type="term" value="P:proteolysis"/>
    <property type="evidence" value="ECO:0007669"/>
    <property type="project" value="UniProtKB-KW"/>
</dbReference>
<dbReference type="InterPro" id="IPR001969">
    <property type="entry name" value="Aspartic_peptidase_AS"/>
</dbReference>
<protein>
    <submittedName>
        <fullName evidence="1">Rhizopuspepsin 6</fullName>
    </submittedName>
</protein>
<dbReference type="EMBL" id="RBNI01004709">
    <property type="protein sequence ID" value="RUP47287.1"/>
    <property type="molecule type" value="Genomic_DNA"/>
</dbReference>
<dbReference type="GO" id="GO:0004190">
    <property type="term" value="F:aspartic-type endopeptidase activity"/>
    <property type="evidence" value="ECO:0007669"/>
    <property type="project" value="UniProtKB-KW"/>
</dbReference>
<dbReference type="Proteomes" id="UP000268093">
    <property type="component" value="Unassembled WGS sequence"/>
</dbReference>
<dbReference type="PANTHER" id="PTHR47966:SF1">
    <property type="entry name" value="ASPARTYL PROTEINASE"/>
    <property type="match status" value="1"/>
</dbReference>
<comment type="caution">
    <text evidence="1">The sequence shown here is derived from an EMBL/GenBank/DDBJ whole genome shotgun (WGS) entry which is preliminary data.</text>
</comment>
<gene>
    <name evidence="1" type="ORF">BC936DRAFT_145908</name>
</gene>
<dbReference type="InterPro" id="IPR034163">
    <property type="entry name" value="Aspergillopepsin-like_cat_dom"/>
</dbReference>
<dbReference type="PRINTS" id="PR00792">
    <property type="entry name" value="PEPSIN"/>
</dbReference>
<name>A0A433D8T2_9FUNG</name>
<dbReference type="PROSITE" id="PS00141">
    <property type="entry name" value="ASP_PROTEASE"/>
    <property type="match status" value="2"/>
</dbReference>
<dbReference type="PANTHER" id="PTHR47966">
    <property type="entry name" value="BETA-SITE APP-CLEAVING ENZYME, ISOFORM A-RELATED"/>
    <property type="match status" value="1"/>
</dbReference>
<dbReference type="Gene3D" id="2.40.70.10">
    <property type="entry name" value="Acid Proteases"/>
    <property type="match status" value="2"/>
</dbReference>
<dbReference type="InterPro" id="IPR021109">
    <property type="entry name" value="Peptidase_aspartic_dom_sf"/>
</dbReference>
<proteinExistence type="predicted"/>
<dbReference type="InterPro" id="IPR001461">
    <property type="entry name" value="Aspartic_peptidase_A1"/>
</dbReference>
<dbReference type="PROSITE" id="PS51767">
    <property type="entry name" value="PEPTIDASE_A1"/>
    <property type="match status" value="1"/>
</dbReference>
<sequence length="394" mass="41873">MKISACIVAALMVVASVQAAPLSEAEAHSNGWTVPLENNPSFDRNVSRQSLRAWAKFRKLASGNRIGRINAVTLPFIDVGHDYEYYTSVQIGTPPKTFKLNFDTGSSDLWFPYTACKTCKGKTIYNPTKSSTYKKDGRPWSIRYGDGSTSKGILGTDTVSLGGLNIIGQTIEMANEISTGFQKDEIDGLLGLGFNSICTVAGIKTPVDNLISQKLINSPIYGVFLGKAANGGGGAYTFGGYDKSKISGKLTTVPVDNSQGFWGITVDSLSAGSKSVTKKFQAIVDTGTTLCLLPNDVAATVAKQVGATDNNDGSYTISCDSSKIPDLHFTIGGANFKVPGADLIFDKNNDGTCIAGFGYSSLNFAILGDVFIKNNYVVFNQQVPQIQLAPIAGL</sequence>
<dbReference type="OrthoDB" id="2747330at2759"/>
<evidence type="ECO:0000313" key="2">
    <source>
        <dbReference type="Proteomes" id="UP000268093"/>
    </source>
</evidence>